<accession>A0A1C4FE92</accession>
<gene>
    <name evidence="2" type="ORF">GA0116948_113117</name>
</gene>
<sequence>MKPVVYITYCPKCGWLLRATWMAQELLTTFTEELQGVQLQPSEINGAYKIYVNDTLIWDRKREQGFPDIKVLKRLVRDIAAPGKPLGHSEG</sequence>
<dbReference type="Proteomes" id="UP000242818">
    <property type="component" value="Unassembled WGS sequence"/>
</dbReference>
<protein>
    <submittedName>
        <fullName evidence="2">Selenoprotein W-related protein</fullName>
    </submittedName>
</protein>
<proteinExistence type="predicted"/>
<dbReference type="Pfam" id="PF10262">
    <property type="entry name" value="Rdx"/>
    <property type="match status" value="1"/>
</dbReference>
<keyword evidence="3" id="KW-1185">Reference proteome</keyword>
<dbReference type="PANTHER" id="PTHR36417:SF2">
    <property type="entry name" value="SELENOPROTEIN DOMAIN PROTEIN (AFU_ORTHOLOGUE AFUA_1G05220)"/>
    <property type="match status" value="1"/>
</dbReference>
<evidence type="ECO:0000313" key="2">
    <source>
        <dbReference type="EMBL" id="SCC54220.1"/>
    </source>
</evidence>
<dbReference type="EMBL" id="FMAR01000013">
    <property type="protein sequence ID" value="SCC54220.1"/>
    <property type="molecule type" value="Genomic_DNA"/>
</dbReference>
<reference evidence="2 3" key="1">
    <citation type="submission" date="2016-08" db="EMBL/GenBank/DDBJ databases">
        <authorList>
            <person name="Seilhamer J.J."/>
        </authorList>
    </citation>
    <scope>NUCLEOTIDE SEQUENCE [LARGE SCALE GENOMIC DNA]</scope>
    <source>
        <strain evidence="2 3">A37T2</strain>
    </source>
</reference>
<dbReference type="OrthoDB" id="9811366at2"/>
<evidence type="ECO:0000313" key="3">
    <source>
        <dbReference type="Proteomes" id="UP000242818"/>
    </source>
</evidence>
<dbReference type="STRING" id="1335309.GA0116948_113117"/>
<dbReference type="NCBIfam" id="TIGR02174">
    <property type="entry name" value="CXXU_selWTH"/>
    <property type="match status" value="1"/>
</dbReference>
<dbReference type="Gene3D" id="3.40.30.10">
    <property type="entry name" value="Glutaredoxin"/>
    <property type="match status" value="1"/>
</dbReference>
<dbReference type="AlphaFoldDB" id="A0A1C4FE92"/>
<evidence type="ECO:0000256" key="1">
    <source>
        <dbReference type="ARBA" id="ARBA00023284"/>
    </source>
</evidence>
<dbReference type="PANTHER" id="PTHR36417">
    <property type="entry name" value="SELENOPROTEIN DOMAIN PROTEIN (AFU_ORTHOLOGUE AFUA_1G05220)"/>
    <property type="match status" value="1"/>
</dbReference>
<dbReference type="InterPro" id="IPR036249">
    <property type="entry name" value="Thioredoxin-like_sf"/>
</dbReference>
<keyword evidence="1" id="KW-0676">Redox-active center</keyword>
<name>A0A1C4FE92_9BACT</name>
<dbReference type="InterPro" id="IPR011893">
    <property type="entry name" value="Selenoprotein_Rdx-typ"/>
</dbReference>
<organism evidence="2 3">
    <name type="scientific">Chitinophaga costaii</name>
    <dbReference type="NCBI Taxonomy" id="1335309"/>
    <lineage>
        <taxon>Bacteria</taxon>
        <taxon>Pseudomonadati</taxon>
        <taxon>Bacteroidota</taxon>
        <taxon>Chitinophagia</taxon>
        <taxon>Chitinophagales</taxon>
        <taxon>Chitinophagaceae</taxon>
        <taxon>Chitinophaga</taxon>
    </lineage>
</organism>
<dbReference type="RefSeq" id="WP_089714215.1">
    <property type="nucleotide sequence ID" value="NZ_FMAR01000013.1"/>
</dbReference>
<dbReference type="SUPFAM" id="SSF52833">
    <property type="entry name" value="Thioredoxin-like"/>
    <property type="match status" value="1"/>
</dbReference>